<proteinExistence type="predicted"/>
<evidence type="ECO:0000313" key="2">
    <source>
        <dbReference type="EMBL" id="MCR6546257.1"/>
    </source>
</evidence>
<dbReference type="GO" id="GO:0008233">
    <property type="term" value="F:peptidase activity"/>
    <property type="evidence" value="ECO:0007669"/>
    <property type="project" value="UniProtKB-KW"/>
</dbReference>
<dbReference type="Gene3D" id="2.40.10.120">
    <property type="match status" value="1"/>
</dbReference>
<name>A0ABT1Y5V1_9FIRM</name>
<keyword evidence="2" id="KW-0645">Protease</keyword>
<dbReference type="EMBL" id="JANPWE010000006">
    <property type="protein sequence ID" value="MCR6546257.1"/>
    <property type="molecule type" value="Genomic_DNA"/>
</dbReference>
<accession>A0ABT1Y5V1</accession>
<feature type="transmembrane region" description="Helical" evidence="1">
    <location>
        <begin position="47"/>
        <end position="66"/>
    </location>
</feature>
<dbReference type="GO" id="GO:0006508">
    <property type="term" value="P:proteolysis"/>
    <property type="evidence" value="ECO:0007669"/>
    <property type="project" value="UniProtKB-KW"/>
</dbReference>
<dbReference type="PANTHER" id="PTHR22939:SF129">
    <property type="entry name" value="SERINE PROTEASE HTRA2, MITOCHONDRIAL"/>
    <property type="match status" value="1"/>
</dbReference>
<keyword evidence="3" id="KW-1185">Reference proteome</keyword>
<dbReference type="InterPro" id="IPR009003">
    <property type="entry name" value="Peptidase_S1_PA"/>
</dbReference>
<organism evidence="2 3">
    <name type="scientific">Dehalobacterium formicoaceticum</name>
    <dbReference type="NCBI Taxonomy" id="51515"/>
    <lineage>
        <taxon>Bacteria</taxon>
        <taxon>Bacillati</taxon>
        <taxon>Bacillota</taxon>
        <taxon>Clostridia</taxon>
        <taxon>Eubacteriales</taxon>
        <taxon>Peptococcaceae</taxon>
        <taxon>Dehalobacterium</taxon>
    </lineage>
</organism>
<keyword evidence="1" id="KW-1133">Transmembrane helix</keyword>
<dbReference type="PANTHER" id="PTHR22939">
    <property type="entry name" value="SERINE PROTEASE FAMILY S1C HTRA-RELATED"/>
    <property type="match status" value="1"/>
</dbReference>
<evidence type="ECO:0000313" key="3">
    <source>
        <dbReference type="Proteomes" id="UP001524944"/>
    </source>
</evidence>
<sequence>MDRDFKKEIDPDIDGDLLEENEAEDIEENISNDGSDEYLEVPGRGKWFLRLVGILIILAFTAMQMPNLSSLLSDRMTFLSQNRELLKDEIVLASKPAVVSIEAFRTREADLGISRGTGFNISPSGRIITNHHIVTNADRVTVSFGDGRKYFVQSYEVVPGADVAVIELSADNLPTLPLNKSKLVQRGDTVTIIGNPLGFEKISQRGQVGQFYDWGENNVPIFDIDIPINPGNSGSPVLNNQGEVVGIIFASTSFERNGQKEYRALAIPVQLLELKQS</sequence>
<protein>
    <submittedName>
        <fullName evidence="2">Serine protease</fullName>
    </submittedName>
</protein>
<evidence type="ECO:0000256" key="1">
    <source>
        <dbReference type="SAM" id="Phobius"/>
    </source>
</evidence>
<dbReference type="PRINTS" id="PR00834">
    <property type="entry name" value="PROTEASES2C"/>
</dbReference>
<dbReference type="SUPFAM" id="SSF50494">
    <property type="entry name" value="Trypsin-like serine proteases"/>
    <property type="match status" value="1"/>
</dbReference>
<keyword evidence="1" id="KW-0812">Transmembrane</keyword>
<dbReference type="Pfam" id="PF13365">
    <property type="entry name" value="Trypsin_2"/>
    <property type="match status" value="1"/>
</dbReference>
<reference evidence="2 3" key="1">
    <citation type="submission" date="2022-08" db="EMBL/GenBank/DDBJ databases">
        <title>Proteogenomics of the novel Dehalobacterium formicoaceticum strain EZ94 highlights a key role of methyltransferases during anaerobic dichloromethane degradation.</title>
        <authorList>
            <person name="Wasmund K."/>
        </authorList>
    </citation>
    <scope>NUCLEOTIDE SEQUENCE [LARGE SCALE GENOMIC DNA]</scope>
    <source>
        <strain evidence="2 3">EZ94</strain>
    </source>
</reference>
<gene>
    <name evidence="2" type="ORF">NVS47_12165</name>
</gene>
<keyword evidence="2" id="KW-0378">Hydrolase</keyword>
<dbReference type="RefSeq" id="WP_257913775.1">
    <property type="nucleotide sequence ID" value="NZ_JANPWE010000006.1"/>
</dbReference>
<keyword evidence="1" id="KW-0472">Membrane</keyword>
<dbReference type="InterPro" id="IPR001940">
    <property type="entry name" value="Peptidase_S1C"/>
</dbReference>
<dbReference type="Proteomes" id="UP001524944">
    <property type="component" value="Unassembled WGS sequence"/>
</dbReference>
<comment type="caution">
    <text evidence="2">The sequence shown here is derived from an EMBL/GenBank/DDBJ whole genome shotgun (WGS) entry which is preliminary data.</text>
</comment>